<evidence type="ECO:0000313" key="5">
    <source>
        <dbReference type="EMBL" id="AEW04491.1"/>
    </source>
</evidence>
<dbReference type="Pfam" id="PF13193">
    <property type="entry name" value="AMP-binding_C"/>
    <property type="match status" value="1"/>
</dbReference>
<dbReference type="Pfam" id="PF00501">
    <property type="entry name" value="AMP-binding"/>
    <property type="match status" value="1"/>
</dbReference>
<dbReference type="PATRIC" id="fig|679936.5.peg.1048"/>
<gene>
    <name evidence="5" type="ordered locus">Sulac_0990</name>
</gene>
<dbReference type="SUPFAM" id="SSF56801">
    <property type="entry name" value="Acetyl-CoA synthetase-like"/>
    <property type="match status" value="1"/>
</dbReference>
<dbReference type="EMBL" id="CP003179">
    <property type="protein sequence ID" value="AEW04491.1"/>
    <property type="molecule type" value="Genomic_DNA"/>
</dbReference>
<dbReference type="InterPro" id="IPR045851">
    <property type="entry name" value="AMP-bd_C_sf"/>
</dbReference>
<dbReference type="PANTHER" id="PTHR43201">
    <property type="entry name" value="ACYL-COA SYNTHETASE"/>
    <property type="match status" value="1"/>
</dbReference>
<evidence type="ECO:0000313" key="6">
    <source>
        <dbReference type="Proteomes" id="UP000005439"/>
    </source>
</evidence>
<reference evidence="6" key="1">
    <citation type="submission" date="2011-12" db="EMBL/GenBank/DDBJ databases">
        <title>The complete genome of chromosome of Sulfobacillus acidophilus DSM 10332.</title>
        <authorList>
            <person name="Lucas S."/>
            <person name="Han J."/>
            <person name="Lapidus A."/>
            <person name="Bruce D."/>
            <person name="Goodwin L."/>
            <person name="Pitluck S."/>
            <person name="Peters L."/>
            <person name="Kyrpides N."/>
            <person name="Mavromatis K."/>
            <person name="Ivanova N."/>
            <person name="Mikhailova N."/>
            <person name="Chertkov O."/>
            <person name="Saunders E."/>
            <person name="Detter J.C."/>
            <person name="Tapia R."/>
            <person name="Han C."/>
            <person name="Land M."/>
            <person name="Hauser L."/>
            <person name="Markowitz V."/>
            <person name="Cheng J.-F."/>
            <person name="Hugenholtz P."/>
            <person name="Woyke T."/>
            <person name="Wu D."/>
            <person name="Pukall R."/>
            <person name="Gehrich-Schroeter G."/>
            <person name="Schneider S."/>
            <person name="Klenk H.-P."/>
            <person name="Eisen J.A."/>
        </authorList>
    </citation>
    <scope>NUCLEOTIDE SEQUENCE [LARGE SCALE GENOMIC DNA]</scope>
    <source>
        <strain evidence="6">ATCC 700253 / DSM 10332 / NAL</strain>
    </source>
</reference>
<dbReference type="GO" id="GO:0006631">
    <property type="term" value="P:fatty acid metabolic process"/>
    <property type="evidence" value="ECO:0007669"/>
    <property type="project" value="TreeGrafter"/>
</dbReference>
<evidence type="ECO:0000256" key="1">
    <source>
        <dbReference type="ARBA" id="ARBA00006432"/>
    </source>
</evidence>
<feature type="domain" description="AMP-binding enzyme C-terminal" evidence="4">
    <location>
        <begin position="417"/>
        <end position="493"/>
    </location>
</feature>
<organism evidence="5 6">
    <name type="scientific">Sulfobacillus acidophilus (strain ATCC 700253 / DSM 10332 / NAL)</name>
    <dbReference type="NCBI Taxonomy" id="679936"/>
    <lineage>
        <taxon>Bacteria</taxon>
        <taxon>Bacillati</taxon>
        <taxon>Bacillota</taxon>
        <taxon>Clostridia</taxon>
        <taxon>Eubacteriales</taxon>
        <taxon>Clostridiales Family XVII. Incertae Sedis</taxon>
        <taxon>Sulfobacillus</taxon>
    </lineage>
</organism>
<dbReference type="HOGENOM" id="CLU_000022_59_7_9"/>
<reference evidence="5 6" key="2">
    <citation type="journal article" date="2012" name="Stand. Genomic Sci.">
        <title>Complete genome sequence of the moderately thermophilic mineral-sulfide-oxidizing firmicute Sulfobacillus acidophilus type strain (NAL(T)).</title>
        <authorList>
            <person name="Anderson I."/>
            <person name="Chertkov O."/>
            <person name="Chen A."/>
            <person name="Saunders E."/>
            <person name="Lapidus A."/>
            <person name="Nolan M."/>
            <person name="Lucas S."/>
            <person name="Hammon N."/>
            <person name="Deshpande S."/>
            <person name="Cheng J.F."/>
            <person name="Han C."/>
            <person name="Tapia R."/>
            <person name="Goodwin L.A."/>
            <person name="Pitluck S."/>
            <person name="Liolios K."/>
            <person name="Pagani I."/>
            <person name="Ivanova N."/>
            <person name="Mikhailova N."/>
            <person name="Pati A."/>
            <person name="Palaniappan K."/>
            <person name="Land M."/>
            <person name="Pan C."/>
            <person name="Rohde M."/>
            <person name="Pukall R."/>
            <person name="Goker M."/>
            <person name="Detter J.C."/>
            <person name="Woyke T."/>
            <person name="Bristow J."/>
            <person name="Eisen J.A."/>
            <person name="Markowitz V."/>
            <person name="Hugenholtz P."/>
            <person name="Kyrpides N.C."/>
            <person name="Klenk H.P."/>
            <person name="Mavromatis K."/>
        </authorList>
    </citation>
    <scope>NUCLEOTIDE SEQUENCE [LARGE SCALE GENOMIC DNA]</scope>
    <source>
        <strain evidence="6">ATCC 700253 / DSM 10332 / NAL</strain>
    </source>
</reference>
<dbReference type="AlphaFoldDB" id="G8TTB1"/>
<dbReference type="GO" id="GO:0008756">
    <property type="term" value="F:o-succinylbenzoate-CoA ligase activity"/>
    <property type="evidence" value="ECO:0007669"/>
    <property type="project" value="UniProtKB-EC"/>
</dbReference>
<keyword evidence="6" id="KW-1185">Reference proteome</keyword>
<keyword evidence="2 5" id="KW-0436">Ligase</keyword>
<dbReference type="GO" id="GO:0031956">
    <property type="term" value="F:medium-chain fatty acid-CoA ligase activity"/>
    <property type="evidence" value="ECO:0007669"/>
    <property type="project" value="TreeGrafter"/>
</dbReference>
<dbReference type="Gene3D" id="3.40.50.12780">
    <property type="entry name" value="N-terminal domain of ligase-like"/>
    <property type="match status" value="1"/>
</dbReference>
<protein>
    <submittedName>
        <fullName evidence="5">O-succinylbenzoate--CoA ligase</fullName>
        <ecNumber evidence="5">6.2.1.26</ecNumber>
    </submittedName>
</protein>
<accession>G8TTB1</accession>
<proteinExistence type="inferred from homology"/>
<dbReference type="STRING" id="679936.Sulac_0990"/>
<evidence type="ECO:0000259" key="4">
    <source>
        <dbReference type="Pfam" id="PF13193"/>
    </source>
</evidence>
<comment type="similarity">
    <text evidence="1">Belongs to the ATP-dependent AMP-binding enzyme family.</text>
</comment>
<dbReference type="InterPro" id="IPR000873">
    <property type="entry name" value="AMP-dep_synth/lig_dom"/>
</dbReference>
<dbReference type="InterPro" id="IPR025110">
    <property type="entry name" value="AMP-bd_C"/>
</dbReference>
<dbReference type="KEGG" id="sap:Sulac_0990"/>
<dbReference type="EC" id="6.2.1.26" evidence="5"/>
<evidence type="ECO:0000256" key="2">
    <source>
        <dbReference type="ARBA" id="ARBA00022598"/>
    </source>
</evidence>
<dbReference type="CDD" id="cd04433">
    <property type="entry name" value="AFD_class_I"/>
    <property type="match status" value="1"/>
</dbReference>
<dbReference type="InterPro" id="IPR042099">
    <property type="entry name" value="ANL_N_sf"/>
</dbReference>
<dbReference type="PANTHER" id="PTHR43201:SF5">
    <property type="entry name" value="MEDIUM-CHAIN ACYL-COA LIGASE ACSF2, MITOCHONDRIAL"/>
    <property type="match status" value="1"/>
</dbReference>
<sequence length="509" mass="55543">MLVTARDYHPWLASIPRGAPVEPLSAWIDRVPGERPAAILPGEEVKSYADLRRDRDRLAEWLGAHGVGAGDVVGVQLPNGWDFLVVHAALASVGAVMATLHRPYSATECRQLLETVDAVGWITEEDTQGWHWTRLTNRDNPSRQASGQDSLAPLALYFTSGTHSLTAKACIHTHQSLLGNALTVVSDAGMTADDVFISASPFTHLFGVLSCHAAWVAGAPQAVVDRFDPAGFLQLAHKAQATVAFLVPTHVRDIVRYLQDHPDRPRPPLREVRVAGAALPADLVGEVQDRLGARVVNHWGMSELGAGTYTHWHDDPAVPASSIGHPATGARVRLVDADGRPITGAGETGELWFTGPSLFYGYYGSPQLTEAALFREGETVWLKTGDQAAWHADGRLQYRGRLKDIVNRGGMKISALEVENALADFPGIRQAAIVPIPDERLGERALLMVSLGEARSLTLDDIRRHLEQKGVARYKWPEFLEIREALPTTPTGKISKARLQEELAVRVRD</sequence>
<feature type="domain" description="AMP-dependent synthetase/ligase" evidence="3">
    <location>
        <begin position="29"/>
        <end position="363"/>
    </location>
</feature>
<name>G8TTB1_SULAD</name>
<evidence type="ECO:0000259" key="3">
    <source>
        <dbReference type="Pfam" id="PF00501"/>
    </source>
</evidence>
<dbReference type="Proteomes" id="UP000005439">
    <property type="component" value="Chromosome"/>
</dbReference>
<dbReference type="Gene3D" id="3.30.300.30">
    <property type="match status" value="1"/>
</dbReference>